<dbReference type="Proteomes" id="UP000095454">
    <property type="component" value="Unassembled WGS sequence"/>
</dbReference>
<evidence type="ECO:0000313" key="2">
    <source>
        <dbReference type="EMBL" id="CUP32565.1"/>
    </source>
</evidence>
<dbReference type="EMBL" id="CZAQ01000037">
    <property type="protein sequence ID" value="CUP32565.1"/>
    <property type="molecule type" value="Genomic_DNA"/>
</dbReference>
<sequence length="63" mass="6916">MAPIALLKILVAPAAKAIVHLSDSLTYNDVPCVVEERSDSCPYLGHVPYFAPKLVSDPEHREQ</sequence>
<keyword evidence="1" id="KW-0732">Signal</keyword>
<dbReference type="RefSeq" id="WP_055252464.1">
    <property type="nucleotide sequence ID" value="NZ_CABIXX010000037.1"/>
</dbReference>
<evidence type="ECO:0000313" key="3">
    <source>
        <dbReference type="Proteomes" id="UP000095454"/>
    </source>
</evidence>
<accession>A0A174MF85</accession>
<feature type="signal peptide" evidence="1">
    <location>
        <begin position="1"/>
        <end position="17"/>
    </location>
</feature>
<reference evidence="2 3" key="1">
    <citation type="submission" date="2015-09" db="EMBL/GenBank/DDBJ databases">
        <authorList>
            <consortium name="Pathogen Informatics"/>
        </authorList>
    </citation>
    <scope>NUCLEOTIDE SEQUENCE [LARGE SCALE GENOMIC DNA]</scope>
    <source>
        <strain evidence="2 3">2789STDY5834902</strain>
    </source>
</reference>
<name>A0A174MF85_9ACTN</name>
<proteinExistence type="predicted"/>
<gene>
    <name evidence="2" type="ORF">ERS852514_01716</name>
</gene>
<organism evidence="2 3">
    <name type="scientific">Collinsella aerofaciens</name>
    <dbReference type="NCBI Taxonomy" id="74426"/>
    <lineage>
        <taxon>Bacteria</taxon>
        <taxon>Bacillati</taxon>
        <taxon>Actinomycetota</taxon>
        <taxon>Coriobacteriia</taxon>
        <taxon>Coriobacteriales</taxon>
        <taxon>Coriobacteriaceae</taxon>
        <taxon>Collinsella</taxon>
    </lineage>
</organism>
<feature type="chain" id="PRO_5008027857" evidence="1">
    <location>
        <begin position="18"/>
        <end position="63"/>
    </location>
</feature>
<evidence type="ECO:0000256" key="1">
    <source>
        <dbReference type="SAM" id="SignalP"/>
    </source>
</evidence>
<protein>
    <submittedName>
        <fullName evidence="2">Uncharacterized protein</fullName>
    </submittedName>
</protein>
<dbReference type="AlphaFoldDB" id="A0A174MF85"/>